<dbReference type="SUPFAM" id="SSF81383">
    <property type="entry name" value="F-box domain"/>
    <property type="match status" value="1"/>
</dbReference>
<sequence>MGQNGLNMQPPPTPAAHLPEDVHAEILVRLPAKSVLRFRSICKAWRCMTSDPRFLAAHARRRPAQVVMYTYLDSTGCKNRPLGYAVDIALDVLPVSGEEDKAGRRRLIRYPNRAFAGGQTQTAWCVLSTGAAEPRHADPHAADDQLVLNQGHLRGVMAVAPLALHDRLHWPPRRDRAVFGATEMVAFDTLSEKFRVMAGPPAATTTWGLPLMMKLFAMDGLLAAADFGKAEHVDLWFLADYGAGRWERRHRLAARIWHDPGCWLLATAAASDDKGNVMLGDHCSLSVYNVRTETVRAVDHVATRDNNVLVSRHVFRESLVEHPGFRPRSSTDGSLPLIHFWSYSYSTLLVVLFA</sequence>
<dbReference type="AlphaFoldDB" id="A0A3L6QCI9"/>
<proteinExistence type="predicted"/>
<gene>
    <name evidence="2" type="ORF">C2845_PM15G12110</name>
</gene>
<dbReference type="CDD" id="cd22157">
    <property type="entry name" value="F-box_AtFBW1-like"/>
    <property type="match status" value="1"/>
</dbReference>
<keyword evidence="3" id="KW-1185">Reference proteome</keyword>
<evidence type="ECO:0000313" key="3">
    <source>
        <dbReference type="Proteomes" id="UP000275267"/>
    </source>
</evidence>
<feature type="domain" description="F-box" evidence="1">
    <location>
        <begin position="12"/>
        <end position="58"/>
    </location>
</feature>
<dbReference type="InterPro" id="IPR001810">
    <property type="entry name" value="F-box_dom"/>
</dbReference>
<dbReference type="PANTHER" id="PTHR31672">
    <property type="entry name" value="BNACNNG10540D PROTEIN"/>
    <property type="match status" value="1"/>
</dbReference>
<name>A0A3L6QCI9_PANMI</name>
<evidence type="ECO:0000313" key="2">
    <source>
        <dbReference type="EMBL" id="RLM75548.1"/>
    </source>
</evidence>
<accession>A0A3L6QCI9</accession>
<evidence type="ECO:0000259" key="1">
    <source>
        <dbReference type="PROSITE" id="PS50181"/>
    </source>
</evidence>
<organism evidence="2 3">
    <name type="scientific">Panicum miliaceum</name>
    <name type="common">Proso millet</name>
    <name type="synonym">Broomcorn millet</name>
    <dbReference type="NCBI Taxonomy" id="4540"/>
    <lineage>
        <taxon>Eukaryota</taxon>
        <taxon>Viridiplantae</taxon>
        <taxon>Streptophyta</taxon>
        <taxon>Embryophyta</taxon>
        <taxon>Tracheophyta</taxon>
        <taxon>Spermatophyta</taxon>
        <taxon>Magnoliopsida</taxon>
        <taxon>Liliopsida</taxon>
        <taxon>Poales</taxon>
        <taxon>Poaceae</taxon>
        <taxon>PACMAD clade</taxon>
        <taxon>Panicoideae</taxon>
        <taxon>Panicodae</taxon>
        <taxon>Paniceae</taxon>
        <taxon>Panicinae</taxon>
        <taxon>Panicum</taxon>
        <taxon>Panicum sect. Panicum</taxon>
    </lineage>
</organism>
<comment type="caution">
    <text evidence="2">The sequence shown here is derived from an EMBL/GenBank/DDBJ whole genome shotgun (WGS) entry which is preliminary data.</text>
</comment>
<dbReference type="Pfam" id="PF00646">
    <property type="entry name" value="F-box"/>
    <property type="match status" value="1"/>
</dbReference>
<dbReference type="OrthoDB" id="681455at2759"/>
<dbReference type="SMART" id="SM00256">
    <property type="entry name" value="FBOX"/>
    <property type="match status" value="1"/>
</dbReference>
<dbReference type="InterPro" id="IPR036047">
    <property type="entry name" value="F-box-like_dom_sf"/>
</dbReference>
<dbReference type="EMBL" id="PQIB02000013">
    <property type="protein sequence ID" value="RLM75548.1"/>
    <property type="molecule type" value="Genomic_DNA"/>
</dbReference>
<dbReference type="Gene3D" id="1.20.1280.50">
    <property type="match status" value="1"/>
</dbReference>
<dbReference type="InterPro" id="IPR050796">
    <property type="entry name" value="SCF_F-box_component"/>
</dbReference>
<dbReference type="Proteomes" id="UP000275267">
    <property type="component" value="Unassembled WGS sequence"/>
</dbReference>
<reference evidence="3" key="1">
    <citation type="journal article" date="2019" name="Nat. Commun.">
        <title>The genome of broomcorn millet.</title>
        <authorList>
            <person name="Zou C."/>
            <person name="Miki D."/>
            <person name="Li D."/>
            <person name="Tang Q."/>
            <person name="Xiao L."/>
            <person name="Rajput S."/>
            <person name="Deng P."/>
            <person name="Jia W."/>
            <person name="Huang R."/>
            <person name="Zhang M."/>
            <person name="Sun Y."/>
            <person name="Hu J."/>
            <person name="Fu X."/>
            <person name="Schnable P.S."/>
            <person name="Li F."/>
            <person name="Zhang H."/>
            <person name="Feng B."/>
            <person name="Zhu X."/>
            <person name="Liu R."/>
            <person name="Schnable J.C."/>
            <person name="Zhu J.-K."/>
            <person name="Zhang H."/>
        </authorList>
    </citation>
    <scope>NUCLEOTIDE SEQUENCE [LARGE SCALE GENOMIC DNA]</scope>
</reference>
<dbReference type="PROSITE" id="PS50181">
    <property type="entry name" value="FBOX"/>
    <property type="match status" value="1"/>
</dbReference>
<protein>
    <recommendedName>
        <fullName evidence="1">F-box domain-containing protein</fullName>
    </recommendedName>
</protein>
<dbReference type="PANTHER" id="PTHR31672:SF13">
    <property type="entry name" value="F-BOX PROTEIN CPR30-LIKE"/>
    <property type="match status" value="1"/>
</dbReference>